<keyword evidence="1" id="KW-1133">Transmembrane helix</keyword>
<feature type="transmembrane region" description="Helical" evidence="1">
    <location>
        <begin position="63"/>
        <end position="82"/>
    </location>
</feature>
<dbReference type="EMBL" id="QSJP01000012">
    <property type="protein sequence ID" value="RHD87124.1"/>
    <property type="molecule type" value="Genomic_DNA"/>
</dbReference>
<dbReference type="OMA" id="YRYLANM"/>
<evidence type="ECO:0000313" key="6">
    <source>
        <dbReference type="Proteomes" id="UP000436858"/>
    </source>
</evidence>
<evidence type="ECO:0000313" key="5">
    <source>
        <dbReference type="Proteomes" id="UP000284785"/>
    </source>
</evidence>
<proteinExistence type="predicted"/>
<evidence type="ECO:0000313" key="3">
    <source>
        <dbReference type="EMBL" id="KAB4478860.1"/>
    </source>
</evidence>
<evidence type="ECO:0000313" key="2">
    <source>
        <dbReference type="EMBL" id="KAB4305623.1"/>
    </source>
</evidence>
<evidence type="ECO:0000313" key="7">
    <source>
        <dbReference type="Proteomes" id="UP000440614"/>
    </source>
</evidence>
<dbReference type="Proteomes" id="UP000284785">
    <property type="component" value="Unassembled WGS sequence"/>
</dbReference>
<evidence type="ECO:0000313" key="4">
    <source>
        <dbReference type="EMBL" id="RHD87124.1"/>
    </source>
</evidence>
<dbReference type="AlphaFoldDB" id="A0A2J6ABI4"/>
<dbReference type="EMBL" id="WCRY01000020">
    <property type="protein sequence ID" value="KAB4478860.1"/>
    <property type="molecule type" value="Genomic_DNA"/>
</dbReference>
<keyword evidence="1" id="KW-0812">Transmembrane</keyword>
<reference evidence="4 5" key="1">
    <citation type="submission" date="2018-08" db="EMBL/GenBank/DDBJ databases">
        <title>A genome reference for cultivated species of the human gut microbiota.</title>
        <authorList>
            <person name="Zou Y."/>
            <person name="Xue W."/>
            <person name="Luo G."/>
        </authorList>
    </citation>
    <scope>NUCLEOTIDE SEQUENCE [LARGE SCALE GENOMIC DNA]</scope>
    <source>
        <strain evidence="4 5">AM30-26</strain>
    </source>
</reference>
<dbReference type="EMBL" id="WCSY01000035">
    <property type="protein sequence ID" value="KAB4305623.1"/>
    <property type="molecule type" value="Genomic_DNA"/>
</dbReference>
<evidence type="ECO:0000256" key="1">
    <source>
        <dbReference type="SAM" id="Phobius"/>
    </source>
</evidence>
<organism evidence="4 5">
    <name type="scientific">Bacteroides thetaiotaomicron</name>
    <dbReference type="NCBI Taxonomy" id="818"/>
    <lineage>
        <taxon>Bacteria</taxon>
        <taxon>Pseudomonadati</taxon>
        <taxon>Bacteroidota</taxon>
        <taxon>Bacteroidia</taxon>
        <taxon>Bacteroidales</taxon>
        <taxon>Bacteroidaceae</taxon>
        <taxon>Bacteroides</taxon>
    </lineage>
</organism>
<gene>
    <name evidence="4" type="ORF">DW780_14235</name>
    <name evidence="3" type="ORF">GAN91_18805</name>
    <name evidence="2" type="ORF">GAO51_25385</name>
</gene>
<accession>A0A2J6ABI4</accession>
<keyword evidence="1" id="KW-0472">Membrane</keyword>
<name>A0A2J6ABI4_BACT4</name>
<sequence>MHRRGVHSEFLRTVQGTARGDGENRHPGAVHGRPEKVRLHQGLRSPFLLLLRSLPVSHGPTGIFLFIAVVFPSCCLLVYRYLANMSSRYLHSLTYHYSNNISCYNIRSLVYHYPKNVSCQYLHGLTCHNPSNIGENPGLPPDCHLLCLLLALTIHVYI</sequence>
<reference evidence="6 7" key="2">
    <citation type="journal article" date="2019" name="Nat. Med.">
        <title>A library of human gut bacterial isolates paired with longitudinal multiomics data enables mechanistic microbiome research.</title>
        <authorList>
            <person name="Poyet M."/>
            <person name="Groussin M."/>
            <person name="Gibbons S.M."/>
            <person name="Avila-Pacheco J."/>
            <person name="Jiang X."/>
            <person name="Kearney S.M."/>
            <person name="Perrotta A.R."/>
            <person name="Berdy B."/>
            <person name="Zhao S."/>
            <person name="Lieberman T.D."/>
            <person name="Swanson P.K."/>
            <person name="Smith M."/>
            <person name="Roesemann S."/>
            <person name="Alexander J.E."/>
            <person name="Rich S.A."/>
            <person name="Livny J."/>
            <person name="Vlamakis H."/>
            <person name="Clish C."/>
            <person name="Bullock K."/>
            <person name="Deik A."/>
            <person name="Scott J."/>
            <person name="Pierce K.A."/>
            <person name="Xavier R.J."/>
            <person name="Alm E.J."/>
        </authorList>
    </citation>
    <scope>NUCLEOTIDE SEQUENCE [LARGE SCALE GENOMIC DNA]</scope>
    <source>
        <strain evidence="3 6">BIOML-A162</strain>
        <strain evidence="2 7">BIOML-A188</strain>
    </source>
</reference>
<dbReference type="Proteomes" id="UP000440614">
    <property type="component" value="Unassembled WGS sequence"/>
</dbReference>
<protein>
    <submittedName>
        <fullName evidence="4">Uncharacterized protein</fullName>
    </submittedName>
</protein>
<comment type="caution">
    <text evidence="4">The sequence shown here is derived from an EMBL/GenBank/DDBJ whole genome shotgun (WGS) entry which is preliminary data.</text>
</comment>
<dbReference type="Proteomes" id="UP000436858">
    <property type="component" value="Unassembled WGS sequence"/>
</dbReference>